<dbReference type="EMBL" id="CP053892">
    <property type="protein sequence ID" value="QKG27163.1"/>
    <property type="molecule type" value="Genomic_DNA"/>
</dbReference>
<organism evidence="2 3">
    <name type="scientific">Actinomadura verrucosospora</name>
    <dbReference type="NCBI Taxonomy" id="46165"/>
    <lineage>
        <taxon>Bacteria</taxon>
        <taxon>Bacillati</taxon>
        <taxon>Actinomycetota</taxon>
        <taxon>Actinomycetes</taxon>
        <taxon>Streptosporangiales</taxon>
        <taxon>Thermomonosporaceae</taxon>
        <taxon>Actinomadura</taxon>
    </lineage>
</organism>
<dbReference type="InterPro" id="IPR037883">
    <property type="entry name" value="Knr4/Smi1-like_sf"/>
</dbReference>
<feature type="domain" description="Knr4/Smi1-like" evidence="1">
    <location>
        <begin position="5"/>
        <end position="141"/>
    </location>
</feature>
<dbReference type="SMART" id="SM00860">
    <property type="entry name" value="SMI1_KNR4"/>
    <property type="match status" value="1"/>
</dbReference>
<dbReference type="Pfam" id="PF09346">
    <property type="entry name" value="SMI1_KNR4"/>
    <property type="match status" value="1"/>
</dbReference>
<proteinExistence type="predicted"/>
<dbReference type="SUPFAM" id="SSF160631">
    <property type="entry name" value="SMI1/KNR4-like"/>
    <property type="match status" value="1"/>
</dbReference>
<accession>A0A7D3ZT65</accession>
<dbReference type="InterPro" id="IPR018958">
    <property type="entry name" value="Knr4/Smi1-like_dom"/>
</dbReference>
<dbReference type="Proteomes" id="UP000501240">
    <property type="component" value="Chromosome"/>
</dbReference>
<name>A0A7D3ZT65_ACTVE</name>
<evidence type="ECO:0000313" key="3">
    <source>
        <dbReference type="Proteomes" id="UP000501240"/>
    </source>
</evidence>
<dbReference type="Gene3D" id="3.40.1580.10">
    <property type="entry name" value="SMI1/KNR4-like"/>
    <property type="match status" value="1"/>
</dbReference>
<gene>
    <name evidence="2" type="ORF">ACTIVE_8816</name>
</gene>
<sequence length="203" mass="22458">MLQPPATDQQIAAVEDAHGFVLHPDLKALLRLHDGTPWDAARPTHGCFLPMNHRLSSTQRIIGVREVLVDYHEDWGDSWPEEDPLAHTHQWVVFAEPNDGGMVFIDHHPGPTYGHVYEFGMGSGASEVTLWAASLTDLFAALATAVETGTPFRGFHPTFFELRHTDMDAFAGFVGRRIFEWNSSPDEPAHDGSSVVHRIAAGN</sequence>
<dbReference type="AlphaFoldDB" id="A0A7D3ZT65"/>
<evidence type="ECO:0000259" key="1">
    <source>
        <dbReference type="SMART" id="SM00860"/>
    </source>
</evidence>
<reference evidence="2 3" key="1">
    <citation type="submission" date="2020-05" db="EMBL/GenBank/DDBJ databases">
        <title>Actinomadura verrucosospora NRRL-B18236 (PFL_A860) Genome sequencing and assembly.</title>
        <authorList>
            <person name="Samborskyy M."/>
        </authorList>
    </citation>
    <scope>NUCLEOTIDE SEQUENCE [LARGE SCALE GENOMIC DNA]</scope>
    <source>
        <strain evidence="2 3">NRRL:B18236</strain>
    </source>
</reference>
<protein>
    <recommendedName>
        <fullName evidence="1">Knr4/Smi1-like domain-containing protein</fullName>
    </recommendedName>
</protein>
<keyword evidence="3" id="KW-1185">Reference proteome</keyword>
<evidence type="ECO:0000313" key="2">
    <source>
        <dbReference type="EMBL" id="QKG27163.1"/>
    </source>
</evidence>